<keyword evidence="5" id="KW-1185">Reference proteome</keyword>
<dbReference type="AlphaFoldDB" id="A0A2A2EX09"/>
<accession>A0A2A2EX09</accession>
<dbReference type="SMART" id="SM00271">
    <property type="entry name" value="DnaJ"/>
    <property type="match status" value="1"/>
</dbReference>
<dbReference type="EMBL" id="NSKB01000004">
    <property type="protein sequence ID" value="PAU76897.1"/>
    <property type="molecule type" value="Genomic_DNA"/>
</dbReference>
<dbReference type="PANTHER" id="PTHR44743:SF10">
    <property type="entry name" value="J DOMAIN-CONTAINING PROTEIN"/>
    <property type="match status" value="1"/>
</dbReference>
<dbReference type="PROSITE" id="PS50076">
    <property type="entry name" value="DNAJ_2"/>
    <property type="match status" value="1"/>
</dbReference>
<dbReference type="OrthoDB" id="581986at2"/>
<evidence type="ECO:0000256" key="2">
    <source>
        <dbReference type="SAM" id="MobiDB-lite"/>
    </source>
</evidence>
<dbReference type="SUPFAM" id="SSF158682">
    <property type="entry name" value="TerB-like"/>
    <property type="match status" value="1"/>
</dbReference>
<feature type="region of interest" description="Disordered" evidence="2">
    <location>
        <begin position="143"/>
        <end position="222"/>
    </location>
</feature>
<proteinExistence type="predicted"/>
<evidence type="ECO:0000259" key="3">
    <source>
        <dbReference type="PROSITE" id="PS50076"/>
    </source>
</evidence>
<feature type="compositionally biased region" description="Basic and acidic residues" evidence="2">
    <location>
        <begin position="160"/>
        <end position="202"/>
    </location>
</feature>
<name>A0A2A2EX09_9GAMM</name>
<comment type="caution">
    <text evidence="4">The sequence shown here is derived from an EMBL/GenBank/DDBJ whole genome shotgun (WGS) entry which is preliminary data.</text>
</comment>
<gene>
    <name evidence="4" type="ORF">CK498_13070</name>
</gene>
<dbReference type="InterPro" id="IPR001623">
    <property type="entry name" value="DnaJ_domain"/>
</dbReference>
<dbReference type="SUPFAM" id="SSF46565">
    <property type="entry name" value="Chaperone J-domain"/>
    <property type="match status" value="1"/>
</dbReference>
<evidence type="ECO:0000256" key="1">
    <source>
        <dbReference type="ARBA" id="ARBA00023186"/>
    </source>
</evidence>
<dbReference type="Pfam" id="PF00226">
    <property type="entry name" value="DnaJ"/>
    <property type="match status" value="1"/>
</dbReference>
<keyword evidence="1" id="KW-0143">Chaperone</keyword>
<dbReference type="RefSeq" id="WP_095621284.1">
    <property type="nucleotide sequence ID" value="NZ_NSKB01000004.1"/>
</dbReference>
<protein>
    <submittedName>
        <fullName evidence="4">Molecular chaperone DnaJ</fullName>
    </submittedName>
</protein>
<feature type="domain" description="J" evidence="3">
    <location>
        <begin position="224"/>
        <end position="285"/>
    </location>
</feature>
<dbReference type="Proteomes" id="UP000217771">
    <property type="component" value="Unassembled WGS sequence"/>
</dbReference>
<sequence length="285" mass="32671">MPIARFSSFELLLLKSRHQADTAALLLLAWVLASRGHIGDPERARLTELTSGFRHGHSLEPIIEIAARQDLAAIQLAAELLQKECHGEQAHPFLRLAIALAVEGGKPSLANHHVLRFLADLLGVAPSEFAALFEAVAGKAFANPDDPSRTGYWQAKEHHRQQQEQHRQQQERHNSQRDQERQRRERDHQQQSREREQRDERHHYQRQRRHASDQAPPPGDRTRRALTVLGLQPGASRSEIRKAYRRLAQTHHPDRVFTQGEARVASASLRFQRIKSAYEYLMEVS</sequence>
<dbReference type="PRINTS" id="PR00625">
    <property type="entry name" value="JDOMAIN"/>
</dbReference>
<dbReference type="InterPro" id="IPR036869">
    <property type="entry name" value="J_dom_sf"/>
</dbReference>
<evidence type="ECO:0000313" key="4">
    <source>
        <dbReference type="EMBL" id="PAU76897.1"/>
    </source>
</evidence>
<evidence type="ECO:0000313" key="5">
    <source>
        <dbReference type="Proteomes" id="UP000217771"/>
    </source>
</evidence>
<organism evidence="4 5">
    <name type="scientific">Halomonas salipaludis</name>
    <dbReference type="NCBI Taxonomy" id="2032625"/>
    <lineage>
        <taxon>Bacteria</taxon>
        <taxon>Pseudomonadati</taxon>
        <taxon>Pseudomonadota</taxon>
        <taxon>Gammaproteobacteria</taxon>
        <taxon>Oceanospirillales</taxon>
        <taxon>Halomonadaceae</taxon>
        <taxon>Halomonas</taxon>
    </lineage>
</organism>
<dbReference type="PANTHER" id="PTHR44743">
    <property type="entry name" value="PUTATIVE, EXPRESSED-RELATED"/>
    <property type="match status" value="1"/>
</dbReference>
<dbReference type="Gene3D" id="1.10.287.110">
    <property type="entry name" value="DnaJ domain"/>
    <property type="match status" value="1"/>
</dbReference>
<dbReference type="InterPro" id="IPR029024">
    <property type="entry name" value="TerB-like"/>
</dbReference>
<reference evidence="4 5" key="1">
    <citation type="submission" date="2017-08" db="EMBL/GenBank/DDBJ databases">
        <title>Halomonas alkalisoli sp. nov., isolated from saline alkaline soil.</title>
        <authorList>
            <person name="Wang D."/>
            <person name="Zhang G."/>
        </authorList>
    </citation>
    <scope>NUCLEOTIDE SEQUENCE [LARGE SCALE GENOMIC DNA]</scope>
    <source>
        <strain evidence="4 5">WRN001</strain>
    </source>
</reference>
<dbReference type="CDD" id="cd06257">
    <property type="entry name" value="DnaJ"/>
    <property type="match status" value="1"/>
</dbReference>